<name>A0ABP7UV53_9FLAO</name>
<organism evidence="1 2">
    <name type="scientific">Flavobacterium chungnamense</name>
    <dbReference type="NCBI Taxonomy" id="706182"/>
    <lineage>
        <taxon>Bacteria</taxon>
        <taxon>Pseudomonadati</taxon>
        <taxon>Bacteroidota</taxon>
        <taxon>Flavobacteriia</taxon>
        <taxon>Flavobacteriales</taxon>
        <taxon>Flavobacteriaceae</taxon>
        <taxon>Flavobacterium</taxon>
    </lineage>
</organism>
<gene>
    <name evidence="1" type="ORF">GCM10022388_18950</name>
</gene>
<comment type="caution">
    <text evidence="1">The sequence shown here is derived from an EMBL/GenBank/DDBJ whole genome shotgun (WGS) entry which is preliminary data.</text>
</comment>
<dbReference type="RefSeq" id="WP_345093980.1">
    <property type="nucleotide sequence ID" value="NZ_BAABCS010000018.1"/>
</dbReference>
<proteinExistence type="predicted"/>
<sequence length="144" mass="16947">MKTQFKQGQVVRFKNYRRNKDEKEAYFIVIQEEDATNEMVLYTINTNRYYISGTTIIPEFPEEDLRIVDLRPSDLINQEITIKENLFNDVVIGVAVYFGSKNDTIEFNQVGNFLVSNIEFEFSSTIKHRLKGNLNIKLDYNNNF</sequence>
<evidence type="ECO:0000313" key="2">
    <source>
        <dbReference type="Proteomes" id="UP001500426"/>
    </source>
</evidence>
<keyword evidence="2" id="KW-1185">Reference proteome</keyword>
<reference evidence="2" key="1">
    <citation type="journal article" date="2019" name="Int. J. Syst. Evol. Microbiol.">
        <title>The Global Catalogue of Microorganisms (GCM) 10K type strain sequencing project: providing services to taxonomists for standard genome sequencing and annotation.</title>
        <authorList>
            <consortium name="The Broad Institute Genomics Platform"/>
            <consortium name="The Broad Institute Genome Sequencing Center for Infectious Disease"/>
            <person name="Wu L."/>
            <person name="Ma J."/>
        </authorList>
    </citation>
    <scope>NUCLEOTIDE SEQUENCE [LARGE SCALE GENOMIC DNA]</scope>
    <source>
        <strain evidence="2">JCM 17068</strain>
    </source>
</reference>
<evidence type="ECO:0000313" key="1">
    <source>
        <dbReference type="EMBL" id="GAA4052887.1"/>
    </source>
</evidence>
<accession>A0ABP7UV53</accession>
<dbReference type="EMBL" id="BAABCS010000018">
    <property type="protein sequence ID" value="GAA4052887.1"/>
    <property type="molecule type" value="Genomic_DNA"/>
</dbReference>
<dbReference type="Proteomes" id="UP001500426">
    <property type="component" value="Unassembled WGS sequence"/>
</dbReference>
<protein>
    <submittedName>
        <fullName evidence="1">Uncharacterized protein</fullName>
    </submittedName>
</protein>